<dbReference type="Proteomes" id="UP001556637">
    <property type="component" value="Unassembled WGS sequence"/>
</dbReference>
<evidence type="ECO:0000313" key="2">
    <source>
        <dbReference type="Proteomes" id="UP001556637"/>
    </source>
</evidence>
<organism evidence="1 2">
    <name type="scientific">Spiribacter insolitus</name>
    <dbReference type="NCBI Taxonomy" id="3122417"/>
    <lineage>
        <taxon>Bacteria</taxon>
        <taxon>Pseudomonadati</taxon>
        <taxon>Pseudomonadota</taxon>
        <taxon>Gammaproteobacteria</taxon>
        <taxon>Chromatiales</taxon>
        <taxon>Ectothiorhodospiraceae</taxon>
        <taxon>Spiribacter</taxon>
    </lineage>
</organism>
<comment type="caution">
    <text evidence="1">The sequence shown here is derived from an EMBL/GenBank/DDBJ whole genome shotgun (WGS) entry which is preliminary data.</text>
</comment>
<dbReference type="PANTHER" id="PTHR36529">
    <property type="entry name" value="SLL1095 PROTEIN"/>
    <property type="match status" value="1"/>
</dbReference>
<keyword evidence="2" id="KW-1185">Reference proteome</keyword>
<dbReference type="InterPro" id="IPR018641">
    <property type="entry name" value="Trfase_1_rSAM/seldom-assoc"/>
</dbReference>
<reference evidence="1 2" key="1">
    <citation type="submission" date="2024-02" db="EMBL/GenBank/DDBJ databases">
        <title>New especies of Spiribacter isolated from saline water.</title>
        <authorList>
            <person name="Leon M.J."/>
            <person name="De La Haba R."/>
            <person name="Sanchez-Porro C."/>
            <person name="Ventosa A."/>
        </authorList>
    </citation>
    <scope>NUCLEOTIDE SEQUENCE [LARGE SCALE GENOMIC DNA]</scope>
    <source>
        <strain evidence="2">ag22IC4-189</strain>
    </source>
</reference>
<dbReference type="RefSeq" id="WP_367983507.1">
    <property type="nucleotide sequence ID" value="NZ_JBAKFF010000001.1"/>
</dbReference>
<proteinExistence type="predicted"/>
<name>A0ABV3T690_9GAMM</name>
<dbReference type="PANTHER" id="PTHR36529:SF1">
    <property type="entry name" value="GLYCOSYLTRANSFERASE"/>
    <property type="match status" value="1"/>
</dbReference>
<dbReference type="InterPro" id="IPR029044">
    <property type="entry name" value="Nucleotide-diphossugar_trans"/>
</dbReference>
<dbReference type="Gene3D" id="3.90.550.10">
    <property type="entry name" value="Spore Coat Polysaccharide Biosynthesis Protein SpsA, Chain A"/>
    <property type="match status" value="1"/>
</dbReference>
<protein>
    <submittedName>
        <fullName evidence="1">DUF2064 domain-containing protein</fullName>
    </submittedName>
</protein>
<gene>
    <name evidence="1" type="ORF">V6X30_04800</name>
</gene>
<evidence type="ECO:0000313" key="1">
    <source>
        <dbReference type="EMBL" id="MEX0430721.1"/>
    </source>
</evidence>
<dbReference type="Pfam" id="PF09837">
    <property type="entry name" value="DUF2064"/>
    <property type="match status" value="1"/>
</dbReference>
<dbReference type="EMBL" id="JBAKFF010000001">
    <property type="protein sequence ID" value="MEX0430721.1"/>
    <property type="molecule type" value="Genomic_DNA"/>
</dbReference>
<accession>A0ABV3T690</accession>
<dbReference type="SUPFAM" id="SSF53448">
    <property type="entry name" value="Nucleotide-diphospho-sugar transferases"/>
    <property type="match status" value="1"/>
</dbReference>
<sequence length="229" mass="24401">MKVAVAVFAKTTGLSPVKTRLARDIGLSNAQAFYRLSVAAVAETVGTLAERYPLALRPHWAVAEPQAVHLGQWRAFPAIWTGEGPLGERLHTVYSALAKSHDAVILMGTDSPQLTPAAVAEAIERLERRPGACVIGPALDGGFYLFAAGIPLAPERWTGVAYSEATTLNDLVGGIRGGGVPVEFLPRRTDTDTFDDLEALRTELAALSAPSLSQTRLSDWLTGELQGQT</sequence>